<dbReference type="EMBL" id="MU004240">
    <property type="protein sequence ID" value="KAF2665412.1"/>
    <property type="molecule type" value="Genomic_DNA"/>
</dbReference>
<dbReference type="AlphaFoldDB" id="A0A6A6TZZ3"/>
<gene>
    <name evidence="2" type="ORF">BT63DRAFT_428375</name>
</gene>
<evidence type="ECO:0000313" key="3">
    <source>
        <dbReference type="Proteomes" id="UP000799302"/>
    </source>
</evidence>
<evidence type="ECO:0000256" key="1">
    <source>
        <dbReference type="SAM" id="MobiDB-lite"/>
    </source>
</evidence>
<accession>A0A6A6TZZ3</accession>
<feature type="region of interest" description="Disordered" evidence="1">
    <location>
        <begin position="35"/>
        <end position="73"/>
    </location>
</feature>
<evidence type="ECO:0000313" key="2">
    <source>
        <dbReference type="EMBL" id="KAF2665412.1"/>
    </source>
</evidence>
<protein>
    <submittedName>
        <fullName evidence="2">Uncharacterized protein</fullName>
    </submittedName>
</protein>
<dbReference type="Proteomes" id="UP000799302">
    <property type="component" value="Unassembled WGS sequence"/>
</dbReference>
<reference evidence="2" key="1">
    <citation type="journal article" date="2020" name="Stud. Mycol.">
        <title>101 Dothideomycetes genomes: a test case for predicting lifestyles and emergence of pathogens.</title>
        <authorList>
            <person name="Haridas S."/>
            <person name="Albert R."/>
            <person name="Binder M."/>
            <person name="Bloem J."/>
            <person name="Labutti K."/>
            <person name="Salamov A."/>
            <person name="Andreopoulos B."/>
            <person name="Baker S."/>
            <person name="Barry K."/>
            <person name="Bills G."/>
            <person name="Bluhm B."/>
            <person name="Cannon C."/>
            <person name="Castanera R."/>
            <person name="Culley D."/>
            <person name="Daum C."/>
            <person name="Ezra D."/>
            <person name="Gonzalez J."/>
            <person name="Henrissat B."/>
            <person name="Kuo A."/>
            <person name="Liang C."/>
            <person name="Lipzen A."/>
            <person name="Lutzoni F."/>
            <person name="Magnuson J."/>
            <person name="Mondo S."/>
            <person name="Nolan M."/>
            <person name="Ohm R."/>
            <person name="Pangilinan J."/>
            <person name="Park H.-J."/>
            <person name="Ramirez L."/>
            <person name="Alfaro M."/>
            <person name="Sun H."/>
            <person name="Tritt A."/>
            <person name="Yoshinaga Y."/>
            <person name="Zwiers L.-H."/>
            <person name="Turgeon B."/>
            <person name="Goodwin S."/>
            <person name="Spatafora J."/>
            <person name="Crous P."/>
            <person name="Grigoriev I."/>
        </authorList>
    </citation>
    <scope>NUCLEOTIDE SEQUENCE</scope>
    <source>
        <strain evidence="2">CBS 115976</strain>
    </source>
</reference>
<organism evidence="2 3">
    <name type="scientific">Microthyrium microscopicum</name>
    <dbReference type="NCBI Taxonomy" id="703497"/>
    <lineage>
        <taxon>Eukaryota</taxon>
        <taxon>Fungi</taxon>
        <taxon>Dikarya</taxon>
        <taxon>Ascomycota</taxon>
        <taxon>Pezizomycotina</taxon>
        <taxon>Dothideomycetes</taxon>
        <taxon>Dothideomycetes incertae sedis</taxon>
        <taxon>Microthyriales</taxon>
        <taxon>Microthyriaceae</taxon>
        <taxon>Microthyrium</taxon>
    </lineage>
</organism>
<sequence>MATRPAIRAATSQLRNVRNLHMTGPATYSSILTETRTATPDANPTDATKRPTASSAGASSKAERHFNTSRSLKAVGDTSTIDFAYLPELEHSGSEGPGSARVPLLLGSMYSGNTARAMHEDTPEEILRPMINLISHSSTYIGAPSAMSEVHDNSSVDFQGLRSIVGGSEEAGKGPEGAVKQFFNDLLEDIVPGGKKKN</sequence>
<feature type="compositionally biased region" description="Low complexity" evidence="1">
    <location>
        <begin position="35"/>
        <end position="46"/>
    </location>
</feature>
<name>A0A6A6TZZ3_9PEZI</name>
<proteinExistence type="predicted"/>
<keyword evidence="3" id="KW-1185">Reference proteome</keyword>
<dbReference type="OrthoDB" id="3993201at2759"/>